<dbReference type="PANTHER" id="PTHR12147:SF56">
    <property type="entry name" value="AMINOPEPTIDASE YDR415C-RELATED"/>
    <property type="match status" value="1"/>
</dbReference>
<dbReference type="Proteomes" id="UP000193642">
    <property type="component" value="Unassembled WGS sequence"/>
</dbReference>
<accession>A0A1Y2BFK7</accession>
<comment type="caution">
    <text evidence="11">The sequence shown here is derived from an EMBL/GenBank/DDBJ whole genome shotgun (WGS) entry which is preliminary data.</text>
</comment>
<evidence type="ECO:0000256" key="5">
    <source>
        <dbReference type="ARBA" id="ARBA00022729"/>
    </source>
</evidence>
<dbReference type="InterPro" id="IPR007484">
    <property type="entry name" value="Peptidase_M28"/>
</dbReference>
<evidence type="ECO:0000256" key="3">
    <source>
        <dbReference type="ARBA" id="ARBA00022670"/>
    </source>
</evidence>
<evidence type="ECO:0000256" key="9">
    <source>
        <dbReference type="RuleBase" id="RU361240"/>
    </source>
</evidence>
<evidence type="ECO:0000256" key="4">
    <source>
        <dbReference type="ARBA" id="ARBA00022723"/>
    </source>
</evidence>
<keyword evidence="7 9" id="KW-0862">Zinc</keyword>
<dbReference type="PANTHER" id="PTHR12147">
    <property type="entry name" value="METALLOPEPTIDASE M28 FAMILY MEMBER"/>
    <property type="match status" value="1"/>
</dbReference>
<evidence type="ECO:0000256" key="2">
    <source>
        <dbReference type="ARBA" id="ARBA00022438"/>
    </source>
</evidence>
<keyword evidence="4 9" id="KW-0479">Metal-binding</keyword>
<feature type="domain" description="Peptidase M28" evidence="10">
    <location>
        <begin position="136"/>
        <end position="338"/>
    </location>
</feature>
<sequence>MKVMCWIRNLKYQIALLVLLSLCSCSTALHLKPASHMIHESTRKQQQQIAPPSPVELPSRPTNQPIVGSFISKIDVNHLAIWLKNLTLFPDRYYQSQNGVRAAQWIENAIQSLPVPSDAKLTTKLVHHRDILQPSVIARYESKIPTTLKGIVITGSHFDTYAKNSPQGVGGPNPAADDCASGSAAVFEALRVLTTNGFIPGRPIEFHWYAGEEEGLYGSLDIANTYAAKGIEVLSYLNLDQSGYVKPGTRPEVGIYTDYTTSAATKFLSSIVSTYSGLPQVGSQVCGYACTDNASWFLAGYNTAMAFESQDGNSFPHNDEVHSDGSPLDTLNLINMTHVSAFAKITTGFVVELSLTNTSSKEK</sequence>
<dbReference type="Gene3D" id="3.40.630.10">
    <property type="entry name" value="Zn peptidases"/>
    <property type="match status" value="1"/>
</dbReference>
<feature type="non-terminal residue" evidence="11">
    <location>
        <position position="363"/>
    </location>
</feature>
<protein>
    <recommendedName>
        <fullName evidence="9">Peptide hydrolase</fullName>
        <ecNumber evidence="9">3.4.-.-</ecNumber>
    </recommendedName>
</protein>
<comment type="cofactor">
    <cofactor evidence="1">
        <name>Zn(2+)</name>
        <dbReference type="ChEBI" id="CHEBI:29105"/>
    </cofactor>
</comment>
<dbReference type="GO" id="GO:0008235">
    <property type="term" value="F:metalloexopeptidase activity"/>
    <property type="evidence" value="ECO:0007669"/>
    <property type="project" value="InterPro"/>
</dbReference>
<dbReference type="GO" id="GO:0046872">
    <property type="term" value="F:metal ion binding"/>
    <property type="evidence" value="ECO:0007669"/>
    <property type="project" value="UniProtKB-KW"/>
</dbReference>
<reference evidence="11 12" key="1">
    <citation type="submission" date="2016-07" db="EMBL/GenBank/DDBJ databases">
        <title>Pervasive Adenine N6-methylation of Active Genes in Fungi.</title>
        <authorList>
            <consortium name="DOE Joint Genome Institute"/>
            <person name="Mondo S.J."/>
            <person name="Dannebaum R.O."/>
            <person name="Kuo R.C."/>
            <person name="Labutti K."/>
            <person name="Haridas S."/>
            <person name="Kuo A."/>
            <person name="Salamov A."/>
            <person name="Ahrendt S.R."/>
            <person name="Lipzen A."/>
            <person name="Sullivan W."/>
            <person name="Andreopoulos W.B."/>
            <person name="Clum A."/>
            <person name="Lindquist E."/>
            <person name="Daum C."/>
            <person name="Ramamoorthy G.K."/>
            <person name="Gryganskyi A."/>
            <person name="Culley D."/>
            <person name="Magnuson J.K."/>
            <person name="James T.Y."/>
            <person name="O'Malley M.A."/>
            <person name="Stajich J.E."/>
            <person name="Spatafora J.W."/>
            <person name="Visel A."/>
            <person name="Grigoriev I.V."/>
        </authorList>
    </citation>
    <scope>NUCLEOTIDE SEQUENCE [LARGE SCALE GENOMIC DNA]</scope>
    <source>
        <strain evidence="11 12">JEL800</strain>
    </source>
</reference>
<dbReference type="EMBL" id="MCGO01000067">
    <property type="protein sequence ID" value="ORY33594.1"/>
    <property type="molecule type" value="Genomic_DNA"/>
</dbReference>
<evidence type="ECO:0000256" key="1">
    <source>
        <dbReference type="ARBA" id="ARBA00001947"/>
    </source>
</evidence>
<evidence type="ECO:0000256" key="6">
    <source>
        <dbReference type="ARBA" id="ARBA00022801"/>
    </source>
</evidence>
<name>A0A1Y2BFK7_9FUNG</name>
<feature type="chain" id="PRO_5011813454" description="Peptide hydrolase" evidence="9">
    <location>
        <begin position="29"/>
        <end position="363"/>
    </location>
</feature>
<dbReference type="InterPro" id="IPR045175">
    <property type="entry name" value="M28_fam"/>
</dbReference>
<comment type="similarity">
    <text evidence="8">Belongs to the peptidase M28 family. M28E subfamily.</text>
</comment>
<proteinExistence type="inferred from homology"/>
<dbReference type="STRING" id="329046.A0A1Y2BFK7"/>
<evidence type="ECO:0000313" key="11">
    <source>
        <dbReference type="EMBL" id="ORY33594.1"/>
    </source>
</evidence>
<dbReference type="GO" id="GO:0004177">
    <property type="term" value="F:aminopeptidase activity"/>
    <property type="evidence" value="ECO:0007669"/>
    <property type="project" value="UniProtKB-KW"/>
</dbReference>
<organism evidence="11 12">
    <name type="scientific">Rhizoclosmatium globosum</name>
    <dbReference type="NCBI Taxonomy" id="329046"/>
    <lineage>
        <taxon>Eukaryota</taxon>
        <taxon>Fungi</taxon>
        <taxon>Fungi incertae sedis</taxon>
        <taxon>Chytridiomycota</taxon>
        <taxon>Chytridiomycota incertae sedis</taxon>
        <taxon>Chytridiomycetes</taxon>
        <taxon>Chytridiales</taxon>
        <taxon>Chytriomycetaceae</taxon>
        <taxon>Rhizoclosmatium</taxon>
    </lineage>
</organism>
<dbReference type="AlphaFoldDB" id="A0A1Y2BFK7"/>
<keyword evidence="3 9" id="KW-0645">Protease</keyword>
<feature type="signal peptide" evidence="9">
    <location>
        <begin position="1"/>
        <end position="28"/>
    </location>
</feature>
<evidence type="ECO:0000256" key="8">
    <source>
        <dbReference type="ARBA" id="ARBA00043962"/>
    </source>
</evidence>
<dbReference type="Pfam" id="PF04389">
    <property type="entry name" value="Peptidase_M28"/>
    <property type="match status" value="1"/>
</dbReference>
<dbReference type="GO" id="GO:0006508">
    <property type="term" value="P:proteolysis"/>
    <property type="evidence" value="ECO:0007669"/>
    <property type="project" value="UniProtKB-KW"/>
</dbReference>
<dbReference type="SUPFAM" id="SSF53187">
    <property type="entry name" value="Zn-dependent exopeptidases"/>
    <property type="match status" value="1"/>
</dbReference>
<keyword evidence="5 9" id="KW-0732">Signal</keyword>
<evidence type="ECO:0000313" key="12">
    <source>
        <dbReference type="Proteomes" id="UP000193642"/>
    </source>
</evidence>
<keyword evidence="2" id="KW-0031">Aminopeptidase</keyword>
<dbReference type="PROSITE" id="PS51257">
    <property type="entry name" value="PROKAR_LIPOPROTEIN"/>
    <property type="match status" value="1"/>
</dbReference>
<evidence type="ECO:0000256" key="7">
    <source>
        <dbReference type="ARBA" id="ARBA00022833"/>
    </source>
</evidence>
<gene>
    <name evidence="11" type="ORF">BCR33DRAFT_771162</name>
</gene>
<dbReference type="OrthoDB" id="2214at2759"/>
<dbReference type="EC" id="3.4.-.-" evidence="9"/>
<evidence type="ECO:0000259" key="10">
    <source>
        <dbReference type="Pfam" id="PF04389"/>
    </source>
</evidence>
<keyword evidence="12" id="KW-1185">Reference proteome</keyword>
<keyword evidence="6 9" id="KW-0378">Hydrolase</keyword>